<reference evidence="2 3" key="1">
    <citation type="journal article" date="2019" name="Int. J. Syst. Evol. Microbiol.">
        <title>The Global Catalogue of Microorganisms (GCM) 10K type strain sequencing project: providing services to taxonomists for standard genome sequencing and annotation.</title>
        <authorList>
            <consortium name="The Broad Institute Genomics Platform"/>
            <consortium name="The Broad Institute Genome Sequencing Center for Infectious Disease"/>
            <person name="Wu L."/>
            <person name="Ma J."/>
        </authorList>
    </citation>
    <scope>NUCLEOTIDE SEQUENCE [LARGE SCALE GENOMIC DNA]</scope>
    <source>
        <strain evidence="2 3">JCM 13022</strain>
    </source>
</reference>
<keyword evidence="3" id="KW-1185">Reference proteome</keyword>
<dbReference type="Proteomes" id="UP001500467">
    <property type="component" value="Unassembled WGS sequence"/>
</dbReference>
<dbReference type="EMBL" id="BAAALM010000008">
    <property type="protein sequence ID" value="GAA1206177.1"/>
    <property type="molecule type" value="Genomic_DNA"/>
</dbReference>
<sequence>MSCATPGSGRRRPDTWSERLTGVFKINFSNGWWCLRAVTIRIVFDVMLRARGVNTLLETGARNAFGGHHRATLPILRGHGSRYGRTKQVSAAGCSTPTRRVPEGEGEKVRVDIRSTAVRTGLAADGIPVGRAVTSGSPPAPDVVSATGRP</sequence>
<organism evidence="2 3">
    <name type="scientific">Prauserella alba</name>
    <dbReference type="NCBI Taxonomy" id="176898"/>
    <lineage>
        <taxon>Bacteria</taxon>
        <taxon>Bacillati</taxon>
        <taxon>Actinomycetota</taxon>
        <taxon>Actinomycetes</taxon>
        <taxon>Pseudonocardiales</taxon>
        <taxon>Pseudonocardiaceae</taxon>
        <taxon>Prauserella</taxon>
    </lineage>
</organism>
<evidence type="ECO:0000313" key="3">
    <source>
        <dbReference type="Proteomes" id="UP001500467"/>
    </source>
</evidence>
<feature type="region of interest" description="Disordered" evidence="1">
    <location>
        <begin position="128"/>
        <end position="150"/>
    </location>
</feature>
<accession>A0ABN1VD38</accession>
<evidence type="ECO:0000256" key="1">
    <source>
        <dbReference type="SAM" id="MobiDB-lite"/>
    </source>
</evidence>
<protein>
    <submittedName>
        <fullName evidence="2">Uncharacterized protein</fullName>
    </submittedName>
</protein>
<evidence type="ECO:0000313" key="2">
    <source>
        <dbReference type="EMBL" id="GAA1206177.1"/>
    </source>
</evidence>
<name>A0ABN1VD38_9PSEU</name>
<gene>
    <name evidence="2" type="ORF">GCM10009675_26590</name>
</gene>
<comment type="caution">
    <text evidence="2">The sequence shown here is derived from an EMBL/GenBank/DDBJ whole genome shotgun (WGS) entry which is preliminary data.</text>
</comment>
<proteinExistence type="predicted"/>